<evidence type="ECO:0000256" key="1">
    <source>
        <dbReference type="SAM" id="SignalP"/>
    </source>
</evidence>
<dbReference type="InterPro" id="IPR036866">
    <property type="entry name" value="RibonucZ/Hydroxyglut_hydro"/>
</dbReference>
<evidence type="ECO:0000259" key="2">
    <source>
        <dbReference type="SMART" id="SM00849"/>
    </source>
</evidence>
<dbReference type="Proteomes" id="UP001138460">
    <property type="component" value="Unassembled WGS sequence"/>
</dbReference>
<accession>A0A9X8JNE6</accession>
<dbReference type="Gene3D" id="3.60.15.10">
    <property type="entry name" value="Ribonuclease Z/Hydroxyacylglutathione hydrolase-like"/>
    <property type="match status" value="1"/>
</dbReference>
<feature type="signal peptide" evidence="1">
    <location>
        <begin position="1"/>
        <end position="21"/>
    </location>
</feature>
<dbReference type="CDD" id="cd07739">
    <property type="entry name" value="metallo-hydrolase-like_MBL-fold"/>
    <property type="match status" value="1"/>
</dbReference>
<dbReference type="EMBL" id="NWTM01000001">
    <property type="protein sequence ID" value="RYC46248.1"/>
    <property type="molecule type" value="Genomic_DNA"/>
</dbReference>
<dbReference type="InterPro" id="IPR050855">
    <property type="entry name" value="NDM-1-like"/>
</dbReference>
<dbReference type="Pfam" id="PF00753">
    <property type="entry name" value="Lactamase_B"/>
    <property type="match status" value="1"/>
</dbReference>
<feature type="chain" id="PRO_5040771208" evidence="1">
    <location>
        <begin position="22"/>
        <end position="392"/>
    </location>
</feature>
<dbReference type="AlphaFoldDB" id="A0A9X8JNE6"/>
<sequence length="392" mass="43283">MKKINSATFIAAMAISANVFASSLNLTTFNPGSDAIFPVSSTLIYGDRDAVLVDAQFQKKYAKEVIDIVNASGRDLKYIYISHSDPDYYFGLDEIKKAFPKAQVVSTAQTAYLISASKDTKLEVWKEKLGSDAPEKLYVPEAVTTNKLVIDGENIYIRQVKGDSAHSYLWVPSLKTVLGGIPVSEGGHLWMADTSTAKDIDRWINVIDDMRSLKPEKVIPGHYVKSDFSPAILGFVRKYLSDYKVAASTNKDASGIIAELEKAYPDLPGKESLEFGAKVFTGELPWHVTSPYPPIGSKAEIHFGDTVFELTFKDNHTMSFIGTSGAFKGVTDTVEYLPIEVSKNVFMVYWNEPHTGSNVVHVQDWNTGTVYTNIAAKDYSFTHLKGTIALKD</sequence>
<reference evidence="3 4" key="1">
    <citation type="journal article" date="2018" name="Syst. Appl. Microbiol.">
        <title>Pectobacterium zantedeschiae sp. nov. a new species of a soft rot pathogen isolated from Calla lily (Zantedeschia spp.).</title>
        <authorList>
            <person name="Waleron M."/>
            <person name="Misztak A."/>
            <person name="Waleron M."/>
            <person name="Franczuk M."/>
            <person name="Jonca J."/>
            <person name="Wielgomas B."/>
            <person name="Mikicinski A."/>
            <person name="Popovic T."/>
            <person name="Waleron K."/>
        </authorList>
    </citation>
    <scope>NUCLEOTIDE SEQUENCE [LARGE SCALE GENOMIC DNA]</scope>
    <source>
        <strain evidence="3 4">9M</strain>
    </source>
</reference>
<evidence type="ECO:0000313" key="3">
    <source>
        <dbReference type="EMBL" id="RYC46248.1"/>
    </source>
</evidence>
<dbReference type="OrthoDB" id="8441428at2"/>
<name>A0A9X8JNE6_9GAMM</name>
<keyword evidence="1" id="KW-0732">Signal</keyword>
<comment type="caution">
    <text evidence="3">The sequence shown here is derived from an EMBL/GenBank/DDBJ whole genome shotgun (WGS) entry which is preliminary data.</text>
</comment>
<keyword evidence="4" id="KW-1185">Reference proteome</keyword>
<organism evidence="3 4">
    <name type="scientific">Pectobacterium zantedeschiae</name>
    <dbReference type="NCBI Taxonomy" id="2034769"/>
    <lineage>
        <taxon>Bacteria</taxon>
        <taxon>Pseudomonadati</taxon>
        <taxon>Pseudomonadota</taxon>
        <taxon>Gammaproteobacteria</taxon>
        <taxon>Enterobacterales</taxon>
        <taxon>Pectobacteriaceae</taxon>
        <taxon>Pectobacterium</taxon>
    </lineage>
</organism>
<dbReference type="SUPFAM" id="SSF56281">
    <property type="entry name" value="Metallo-hydrolase/oxidoreductase"/>
    <property type="match status" value="1"/>
</dbReference>
<protein>
    <submittedName>
        <fullName evidence="3">MBL fold metallo-hydrolase</fullName>
    </submittedName>
</protein>
<evidence type="ECO:0000313" key="4">
    <source>
        <dbReference type="Proteomes" id="UP001138460"/>
    </source>
</evidence>
<dbReference type="PANTHER" id="PTHR42951">
    <property type="entry name" value="METALLO-BETA-LACTAMASE DOMAIN-CONTAINING"/>
    <property type="match status" value="1"/>
</dbReference>
<gene>
    <name evidence="3" type="ORF">CLR69_09910</name>
</gene>
<dbReference type="SMART" id="SM00849">
    <property type="entry name" value="Lactamase_B"/>
    <property type="match status" value="1"/>
</dbReference>
<dbReference type="InterPro" id="IPR053892">
    <property type="entry name" value="MoaF-like"/>
</dbReference>
<dbReference type="Pfam" id="PF22036">
    <property type="entry name" value="MoaF_like"/>
    <property type="match status" value="1"/>
</dbReference>
<dbReference type="PANTHER" id="PTHR42951:SF14">
    <property type="entry name" value="METALLO-BETA-LACTAMASE SUPERFAMILY PROTEIN"/>
    <property type="match status" value="1"/>
</dbReference>
<feature type="domain" description="Metallo-beta-lactamase" evidence="2">
    <location>
        <begin position="38"/>
        <end position="222"/>
    </location>
</feature>
<proteinExistence type="predicted"/>
<dbReference type="InterPro" id="IPR001279">
    <property type="entry name" value="Metallo-B-lactamas"/>
</dbReference>